<sequence>MKDLIIKIAEEKILEAIENGELDNLPGKGKPLDLQDCCHIPPELRAGYKILKNAGLLPEEMELQKEIAALEKFIADCQQEDEKESLRKKLIEKNLYYDILMEKRRRR</sequence>
<dbReference type="InterPro" id="IPR052573">
    <property type="entry name" value="DnaJ_C_subfamily_28"/>
</dbReference>
<organism evidence="2 3">
    <name type="scientific">Methylomusa anaerophila</name>
    <dbReference type="NCBI Taxonomy" id="1930071"/>
    <lineage>
        <taxon>Bacteria</taxon>
        <taxon>Bacillati</taxon>
        <taxon>Bacillota</taxon>
        <taxon>Negativicutes</taxon>
        <taxon>Selenomonadales</taxon>
        <taxon>Sporomusaceae</taxon>
        <taxon>Methylomusa</taxon>
    </lineage>
</organism>
<dbReference type="OrthoDB" id="9798476at2"/>
<evidence type="ECO:0000313" key="2">
    <source>
        <dbReference type="EMBL" id="BBB92826.1"/>
    </source>
</evidence>
<protein>
    <recommendedName>
        <fullName evidence="1">DnaJ homologue subfamily C member 28 conserved domain-containing protein</fullName>
    </recommendedName>
</protein>
<dbReference type="Proteomes" id="UP000276437">
    <property type="component" value="Chromosome"/>
</dbReference>
<feature type="domain" description="DnaJ homologue subfamily C member 28 conserved" evidence="1">
    <location>
        <begin position="8"/>
        <end position="73"/>
    </location>
</feature>
<evidence type="ECO:0000313" key="3">
    <source>
        <dbReference type="Proteomes" id="UP000276437"/>
    </source>
</evidence>
<dbReference type="KEGG" id="mana:MAMMFC1_03532"/>
<dbReference type="PANTHER" id="PTHR39158">
    <property type="entry name" value="OS08G0560600 PROTEIN"/>
    <property type="match status" value="1"/>
</dbReference>
<reference evidence="2 3" key="1">
    <citation type="journal article" date="2018" name="Int. J. Syst. Evol. Microbiol.">
        <title>Methylomusa anaerophila gen. nov., sp. nov., an anaerobic methanol-utilizing bacterium isolated from a microbial fuel cell.</title>
        <authorList>
            <person name="Amano N."/>
            <person name="Yamamuro A."/>
            <person name="Miyahara M."/>
            <person name="Kouzuma A."/>
            <person name="Abe T."/>
            <person name="Watanabe K."/>
        </authorList>
    </citation>
    <scope>NUCLEOTIDE SEQUENCE [LARGE SCALE GENOMIC DNA]</scope>
    <source>
        <strain evidence="2 3">MMFC1</strain>
    </source>
</reference>
<proteinExistence type="predicted"/>
<dbReference type="Pfam" id="PF09350">
    <property type="entry name" value="DJC28_CD"/>
    <property type="match status" value="1"/>
</dbReference>
<dbReference type="AlphaFoldDB" id="A0A348AP28"/>
<dbReference type="RefSeq" id="WP_126309739.1">
    <property type="nucleotide sequence ID" value="NZ_AP018449.1"/>
</dbReference>
<accession>A0A348AP28</accession>
<gene>
    <name evidence="2" type="ORF">MAMMFC1_03532</name>
</gene>
<keyword evidence="3" id="KW-1185">Reference proteome</keyword>
<dbReference type="PANTHER" id="PTHR39158:SF1">
    <property type="entry name" value="DNAJ HOMOLOG SUBFAMILY C MEMBER 28"/>
    <property type="match status" value="1"/>
</dbReference>
<name>A0A348AP28_9FIRM</name>
<evidence type="ECO:0000259" key="1">
    <source>
        <dbReference type="Pfam" id="PF09350"/>
    </source>
</evidence>
<dbReference type="EMBL" id="AP018449">
    <property type="protein sequence ID" value="BBB92826.1"/>
    <property type="molecule type" value="Genomic_DNA"/>
</dbReference>
<dbReference type="InterPro" id="IPR018961">
    <property type="entry name" value="DnaJ_homolog_subfam-C_membr-28"/>
</dbReference>